<dbReference type="PANTHER" id="PTHR31973:SF113">
    <property type="entry name" value="PROTEIN FAR1-RELATED SEQUENCE 5-LIKE"/>
    <property type="match status" value="1"/>
</dbReference>
<protein>
    <recommendedName>
        <fullName evidence="2">MULE transposase domain-containing protein</fullName>
    </recommendedName>
</protein>
<dbReference type="Pfam" id="PF10551">
    <property type="entry name" value="MULE"/>
    <property type="match status" value="1"/>
</dbReference>
<dbReference type="PANTHER" id="PTHR31973">
    <property type="entry name" value="POLYPROTEIN, PUTATIVE-RELATED"/>
    <property type="match status" value="1"/>
</dbReference>
<reference evidence="3" key="2">
    <citation type="submission" date="2023-05" db="EMBL/GenBank/DDBJ databases">
        <authorList>
            <person name="Schelkunov M.I."/>
        </authorList>
    </citation>
    <scope>NUCLEOTIDE SEQUENCE</scope>
    <source>
        <strain evidence="3">Hsosn_3</strain>
        <tissue evidence="3">Leaf</tissue>
    </source>
</reference>
<sequence>MIKSKFSNIKTKYTVADIMREMKDDHKVQVTYGKAWRSKEKDLELMRGNATKSYHELFYYLYMLHSSNPGSTVITKQDEDECFRYVFVALYASMKRWIHCIPLVIVDGTFLKLVHGGTLLVAATQDAGGRIFPMAFCVVDSENDLAWEWFFDKFRQAYGLREDMTIISDHHESIIKAASKVYPEVPHVFCIFHLLNNMKSKFKKNSNKIKDNFFNAANAYTIKKFEYYMTQLAKIDSRIQPFLQQFGYEKWARGVSLGLKWLQIDLCFLFTPLAPYTIVSAILPLVIIVGATMVKEGFEDLRRKSSSQKDQFFPADLLLLSSSYEDAICYVETMNLDGETNLKLKQGLEWSSPIRRGHFSSVGEEKSKCQSTNDLQEIDIQNGTRCHQESSCTYCKVPFLKCCFLFCK</sequence>
<accession>A0AAD8JI39</accession>
<gene>
    <name evidence="3" type="ORF">POM88_002517</name>
</gene>
<evidence type="ECO:0000313" key="3">
    <source>
        <dbReference type="EMBL" id="KAK1402912.1"/>
    </source>
</evidence>
<feature type="transmembrane region" description="Helical" evidence="1">
    <location>
        <begin position="273"/>
        <end position="294"/>
    </location>
</feature>
<comment type="caution">
    <text evidence="3">The sequence shown here is derived from an EMBL/GenBank/DDBJ whole genome shotgun (WGS) entry which is preliminary data.</text>
</comment>
<keyword evidence="1" id="KW-0812">Transmembrane</keyword>
<evidence type="ECO:0000313" key="4">
    <source>
        <dbReference type="Proteomes" id="UP001237642"/>
    </source>
</evidence>
<dbReference type="InterPro" id="IPR018289">
    <property type="entry name" value="MULE_transposase_dom"/>
</dbReference>
<evidence type="ECO:0000259" key="2">
    <source>
        <dbReference type="Pfam" id="PF10551"/>
    </source>
</evidence>
<dbReference type="EMBL" id="JAUIZM010000001">
    <property type="protein sequence ID" value="KAK1402912.1"/>
    <property type="molecule type" value="Genomic_DNA"/>
</dbReference>
<keyword evidence="1" id="KW-1133">Transmembrane helix</keyword>
<name>A0AAD8JI39_9APIA</name>
<dbReference type="AlphaFoldDB" id="A0AAD8JI39"/>
<dbReference type="Proteomes" id="UP001237642">
    <property type="component" value="Unassembled WGS sequence"/>
</dbReference>
<evidence type="ECO:0000256" key="1">
    <source>
        <dbReference type="SAM" id="Phobius"/>
    </source>
</evidence>
<organism evidence="3 4">
    <name type="scientific">Heracleum sosnowskyi</name>
    <dbReference type="NCBI Taxonomy" id="360622"/>
    <lineage>
        <taxon>Eukaryota</taxon>
        <taxon>Viridiplantae</taxon>
        <taxon>Streptophyta</taxon>
        <taxon>Embryophyta</taxon>
        <taxon>Tracheophyta</taxon>
        <taxon>Spermatophyta</taxon>
        <taxon>Magnoliopsida</taxon>
        <taxon>eudicotyledons</taxon>
        <taxon>Gunneridae</taxon>
        <taxon>Pentapetalae</taxon>
        <taxon>asterids</taxon>
        <taxon>campanulids</taxon>
        <taxon>Apiales</taxon>
        <taxon>Apiaceae</taxon>
        <taxon>Apioideae</taxon>
        <taxon>apioid superclade</taxon>
        <taxon>Tordylieae</taxon>
        <taxon>Tordyliinae</taxon>
        <taxon>Heracleum</taxon>
    </lineage>
</organism>
<proteinExistence type="predicted"/>
<reference evidence="3" key="1">
    <citation type="submission" date="2023-02" db="EMBL/GenBank/DDBJ databases">
        <title>Genome of toxic invasive species Heracleum sosnowskyi carries increased number of genes despite the absence of recent whole-genome duplications.</title>
        <authorList>
            <person name="Schelkunov M."/>
            <person name="Shtratnikova V."/>
            <person name="Makarenko M."/>
            <person name="Klepikova A."/>
            <person name="Omelchenko D."/>
            <person name="Novikova G."/>
            <person name="Obukhova E."/>
            <person name="Bogdanov V."/>
            <person name="Penin A."/>
            <person name="Logacheva M."/>
        </authorList>
    </citation>
    <scope>NUCLEOTIDE SEQUENCE</scope>
    <source>
        <strain evidence="3">Hsosn_3</strain>
        <tissue evidence="3">Leaf</tissue>
    </source>
</reference>
<keyword evidence="4" id="KW-1185">Reference proteome</keyword>
<keyword evidence="1" id="KW-0472">Membrane</keyword>
<feature type="domain" description="MULE transposase" evidence="2">
    <location>
        <begin position="104"/>
        <end position="197"/>
    </location>
</feature>